<reference evidence="1" key="1">
    <citation type="journal article" date="2015" name="Nature">
        <title>Complex archaea that bridge the gap between prokaryotes and eukaryotes.</title>
        <authorList>
            <person name="Spang A."/>
            <person name="Saw J.H."/>
            <person name="Jorgensen S.L."/>
            <person name="Zaremba-Niedzwiedzka K."/>
            <person name="Martijn J."/>
            <person name="Lind A.E."/>
            <person name="van Eijk R."/>
            <person name="Schleper C."/>
            <person name="Guy L."/>
            <person name="Ettema T.J."/>
        </authorList>
    </citation>
    <scope>NUCLEOTIDE SEQUENCE</scope>
</reference>
<protein>
    <submittedName>
        <fullName evidence="1">Uncharacterized protein</fullName>
    </submittedName>
</protein>
<dbReference type="EMBL" id="LAZR01036851">
    <property type="protein sequence ID" value="KKL23776.1"/>
    <property type="molecule type" value="Genomic_DNA"/>
</dbReference>
<name>A0A0F9E1K5_9ZZZZ</name>
<organism evidence="1">
    <name type="scientific">marine sediment metagenome</name>
    <dbReference type="NCBI Taxonomy" id="412755"/>
    <lineage>
        <taxon>unclassified sequences</taxon>
        <taxon>metagenomes</taxon>
        <taxon>ecological metagenomes</taxon>
    </lineage>
</organism>
<feature type="non-terminal residue" evidence="1">
    <location>
        <position position="1"/>
    </location>
</feature>
<proteinExistence type="predicted"/>
<evidence type="ECO:0000313" key="1">
    <source>
        <dbReference type="EMBL" id="KKL23776.1"/>
    </source>
</evidence>
<sequence length="73" mass="8429">CKGSHGLLGDKFESVEFTKSFKRQTAEFDALDKLVEAYRQLTLIAVVDDDYPEVRHKYESTLRTFLKVTTVNE</sequence>
<gene>
    <name evidence="1" type="ORF">LCGC14_2422050</name>
</gene>
<accession>A0A0F9E1K5</accession>
<comment type="caution">
    <text evidence="1">The sequence shown here is derived from an EMBL/GenBank/DDBJ whole genome shotgun (WGS) entry which is preliminary data.</text>
</comment>
<dbReference type="AlphaFoldDB" id="A0A0F9E1K5"/>